<protein>
    <submittedName>
        <fullName evidence="1">Uncharacterized protein</fullName>
    </submittedName>
</protein>
<proteinExistence type="predicted"/>
<accession>A0A540L8C2</accession>
<dbReference type="EMBL" id="VIEB01000718">
    <property type="protein sequence ID" value="TQD82512.1"/>
    <property type="molecule type" value="Genomic_DNA"/>
</dbReference>
<gene>
    <name evidence="1" type="ORF">C1H46_031948</name>
</gene>
<keyword evidence="2" id="KW-1185">Reference proteome</keyword>
<evidence type="ECO:0000313" key="2">
    <source>
        <dbReference type="Proteomes" id="UP000315295"/>
    </source>
</evidence>
<sequence length="60" mass="6645">MVHQLLNQLRVLVDERKRTFQGALICANRVALALGLPPTMVFSSPFKCGRGSPPAIWLEP</sequence>
<comment type="caution">
    <text evidence="1">The sequence shown here is derived from an EMBL/GenBank/DDBJ whole genome shotgun (WGS) entry which is preliminary data.</text>
</comment>
<evidence type="ECO:0000313" key="1">
    <source>
        <dbReference type="EMBL" id="TQD82512.1"/>
    </source>
</evidence>
<organism evidence="1 2">
    <name type="scientific">Malus baccata</name>
    <name type="common">Siberian crab apple</name>
    <name type="synonym">Pyrus baccata</name>
    <dbReference type="NCBI Taxonomy" id="106549"/>
    <lineage>
        <taxon>Eukaryota</taxon>
        <taxon>Viridiplantae</taxon>
        <taxon>Streptophyta</taxon>
        <taxon>Embryophyta</taxon>
        <taxon>Tracheophyta</taxon>
        <taxon>Spermatophyta</taxon>
        <taxon>Magnoliopsida</taxon>
        <taxon>eudicotyledons</taxon>
        <taxon>Gunneridae</taxon>
        <taxon>Pentapetalae</taxon>
        <taxon>rosids</taxon>
        <taxon>fabids</taxon>
        <taxon>Rosales</taxon>
        <taxon>Rosaceae</taxon>
        <taxon>Amygdaloideae</taxon>
        <taxon>Maleae</taxon>
        <taxon>Malus</taxon>
    </lineage>
</organism>
<dbReference type="AlphaFoldDB" id="A0A540L8C2"/>
<name>A0A540L8C2_MALBA</name>
<dbReference type="Proteomes" id="UP000315295">
    <property type="component" value="Unassembled WGS sequence"/>
</dbReference>
<reference evidence="1 2" key="1">
    <citation type="journal article" date="2019" name="G3 (Bethesda)">
        <title>Sequencing of a Wild Apple (Malus baccata) Genome Unravels the Differences Between Cultivated and Wild Apple Species Regarding Disease Resistance and Cold Tolerance.</title>
        <authorList>
            <person name="Chen X."/>
        </authorList>
    </citation>
    <scope>NUCLEOTIDE SEQUENCE [LARGE SCALE GENOMIC DNA]</scope>
    <source>
        <strain evidence="2">cv. Shandingzi</strain>
        <tissue evidence="1">Leaves</tissue>
    </source>
</reference>